<dbReference type="InterPro" id="IPR013154">
    <property type="entry name" value="ADH-like_N"/>
</dbReference>
<accession>A0A936Z2P8</accession>
<keyword evidence="2" id="KW-0560">Oxidoreductase</keyword>
<gene>
    <name evidence="2" type="ORF">JJ685_18220</name>
</gene>
<dbReference type="InterPro" id="IPR011032">
    <property type="entry name" value="GroES-like_sf"/>
</dbReference>
<protein>
    <submittedName>
        <fullName evidence="2">Acryloyl-CoA reductase</fullName>
        <ecNumber evidence="2">1.3.1.95</ecNumber>
    </submittedName>
</protein>
<dbReference type="InterPro" id="IPR014188">
    <property type="entry name" value="Acrylyl-CoA_reductase_AcuI"/>
</dbReference>
<sequence>MDTFEAYLIEGSPEAVRSGFTQLAQAQLDPGEVLVRLQYASVNYKDALAATGKGRIIRRFPCVGGIDAAGVVESSDSPRFRKGDAVVVHSHGFGVSHHGGYAGWARVPADWVNHVPPGLTPLDAATIGVAGYTAALAVDLMLLNGIVPSRGPVLVNGATGGVASVAIDLLAQLGFEVVAVTGKPEQADYLQALGAASVIAASGLQTGSRPLESAQWQAAVDSLGGEPLAGIIRTTQKDGVIASIGNAAGIAFSSTVMPFILRGVRLIGVNSDNDVPTREHLWKRLATDLRPRHLERIRQVQPFAALPRVIDDVVAGRIRGRNVIAVGAAD</sequence>
<dbReference type="EC" id="1.3.1.95" evidence="2"/>
<comment type="caution">
    <text evidence="2">The sequence shown here is derived from an EMBL/GenBank/DDBJ whole genome shotgun (WGS) entry which is preliminary data.</text>
</comment>
<dbReference type="InterPro" id="IPR036291">
    <property type="entry name" value="NAD(P)-bd_dom_sf"/>
</dbReference>
<dbReference type="PANTHER" id="PTHR43677:SF1">
    <property type="entry name" value="ACRYLYL-COA REDUCTASE ACUI-RELATED"/>
    <property type="match status" value="1"/>
</dbReference>
<reference evidence="2 3" key="1">
    <citation type="journal article" date="2017" name="Int. J. Syst. Evol. Microbiol.">
        <title>Ramlibacter monticola sp. nov., isolated from forest soil.</title>
        <authorList>
            <person name="Chaudhary D.K."/>
            <person name="Kim J."/>
        </authorList>
    </citation>
    <scope>NUCLEOTIDE SEQUENCE [LARGE SCALE GENOMIC DNA]</scope>
    <source>
        <strain evidence="2 3">KACC 19175</strain>
    </source>
</reference>
<feature type="domain" description="Enoyl reductase (ER)" evidence="1">
    <location>
        <begin position="11"/>
        <end position="324"/>
    </location>
</feature>
<evidence type="ECO:0000259" key="1">
    <source>
        <dbReference type="SMART" id="SM00829"/>
    </source>
</evidence>
<dbReference type="RefSeq" id="WP_201675738.1">
    <property type="nucleotide sequence ID" value="NZ_JAEQNE010000004.1"/>
</dbReference>
<dbReference type="NCBIfam" id="TIGR02823">
    <property type="entry name" value="oxido_YhdH"/>
    <property type="match status" value="1"/>
</dbReference>
<dbReference type="GO" id="GO:0043957">
    <property type="term" value="F:acryloyl-CoA reductase (NADPH) activity"/>
    <property type="evidence" value="ECO:0007669"/>
    <property type="project" value="TreeGrafter"/>
</dbReference>
<dbReference type="PANTHER" id="PTHR43677">
    <property type="entry name" value="SHORT-CHAIN DEHYDROGENASE/REDUCTASE"/>
    <property type="match status" value="1"/>
</dbReference>
<dbReference type="Proteomes" id="UP000599109">
    <property type="component" value="Unassembled WGS sequence"/>
</dbReference>
<proteinExistence type="predicted"/>
<dbReference type="CDD" id="cd05280">
    <property type="entry name" value="MDR_yhdh_yhfp"/>
    <property type="match status" value="1"/>
</dbReference>
<name>A0A936Z2P8_9BURK</name>
<dbReference type="AlphaFoldDB" id="A0A936Z2P8"/>
<dbReference type="Gene3D" id="3.40.50.720">
    <property type="entry name" value="NAD(P)-binding Rossmann-like Domain"/>
    <property type="match status" value="1"/>
</dbReference>
<dbReference type="InterPro" id="IPR051397">
    <property type="entry name" value="Zn-ADH-like_protein"/>
</dbReference>
<evidence type="ECO:0000313" key="3">
    <source>
        <dbReference type="Proteomes" id="UP000599109"/>
    </source>
</evidence>
<dbReference type="Pfam" id="PF00107">
    <property type="entry name" value="ADH_zinc_N"/>
    <property type="match status" value="1"/>
</dbReference>
<dbReference type="SUPFAM" id="SSF51735">
    <property type="entry name" value="NAD(P)-binding Rossmann-fold domains"/>
    <property type="match status" value="1"/>
</dbReference>
<dbReference type="InterPro" id="IPR020843">
    <property type="entry name" value="ER"/>
</dbReference>
<organism evidence="2 3">
    <name type="scientific">Ramlibacter monticola</name>
    <dbReference type="NCBI Taxonomy" id="1926872"/>
    <lineage>
        <taxon>Bacteria</taxon>
        <taxon>Pseudomonadati</taxon>
        <taxon>Pseudomonadota</taxon>
        <taxon>Betaproteobacteria</taxon>
        <taxon>Burkholderiales</taxon>
        <taxon>Comamonadaceae</taxon>
        <taxon>Ramlibacter</taxon>
    </lineage>
</organism>
<dbReference type="InterPro" id="IPR013149">
    <property type="entry name" value="ADH-like_C"/>
</dbReference>
<dbReference type="SMART" id="SM00829">
    <property type="entry name" value="PKS_ER"/>
    <property type="match status" value="1"/>
</dbReference>
<keyword evidence="3" id="KW-1185">Reference proteome</keyword>
<dbReference type="SUPFAM" id="SSF50129">
    <property type="entry name" value="GroES-like"/>
    <property type="match status" value="1"/>
</dbReference>
<evidence type="ECO:0000313" key="2">
    <source>
        <dbReference type="EMBL" id="MBL0393081.1"/>
    </source>
</evidence>
<dbReference type="Pfam" id="PF08240">
    <property type="entry name" value="ADH_N"/>
    <property type="match status" value="1"/>
</dbReference>
<dbReference type="EMBL" id="JAEQNE010000004">
    <property type="protein sequence ID" value="MBL0393081.1"/>
    <property type="molecule type" value="Genomic_DNA"/>
</dbReference>
<dbReference type="GO" id="GO:0043958">
    <property type="term" value="F:acryloyl-CoA reductase (NADH) activity"/>
    <property type="evidence" value="ECO:0007669"/>
    <property type="project" value="UniProtKB-EC"/>
</dbReference>
<dbReference type="Gene3D" id="3.90.180.10">
    <property type="entry name" value="Medium-chain alcohol dehydrogenases, catalytic domain"/>
    <property type="match status" value="1"/>
</dbReference>